<feature type="non-terminal residue" evidence="9">
    <location>
        <position position="1"/>
    </location>
</feature>
<name>S8EDR1_9LAMI</name>
<evidence type="ECO:0000256" key="4">
    <source>
        <dbReference type="ARBA" id="ARBA00023125"/>
    </source>
</evidence>
<organism evidence="9 10">
    <name type="scientific">Genlisea aurea</name>
    <dbReference type="NCBI Taxonomy" id="192259"/>
    <lineage>
        <taxon>Eukaryota</taxon>
        <taxon>Viridiplantae</taxon>
        <taxon>Streptophyta</taxon>
        <taxon>Embryophyta</taxon>
        <taxon>Tracheophyta</taxon>
        <taxon>Spermatophyta</taxon>
        <taxon>Magnoliopsida</taxon>
        <taxon>eudicotyledons</taxon>
        <taxon>Gunneridae</taxon>
        <taxon>Pentapetalae</taxon>
        <taxon>asterids</taxon>
        <taxon>lamiids</taxon>
        <taxon>Lamiales</taxon>
        <taxon>Lentibulariaceae</taxon>
        <taxon>Genlisea</taxon>
    </lineage>
</organism>
<dbReference type="InterPro" id="IPR004827">
    <property type="entry name" value="bZIP"/>
</dbReference>
<feature type="non-terminal residue" evidence="9">
    <location>
        <position position="75"/>
    </location>
</feature>
<dbReference type="GO" id="GO:0046983">
    <property type="term" value="F:protein dimerization activity"/>
    <property type="evidence" value="ECO:0007669"/>
    <property type="project" value="UniProtKB-ARBA"/>
</dbReference>
<dbReference type="InterPro" id="IPR045314">
    <property type="entry name" value="bZIP_plant_GBF1"/>
</dbReference>
<protein>
    <recommendedName>
        <fullName evidence="8">BZIP domain-containing protein</fullName>
    </recommendedName>
</protein>
<evidence type="ECO:0000313" key="9">
    <source>
        <dbReference type="EMBL" id="EPS74103.1"/>
    </source>
</evidence>
<accession>S8EDR1</accession>
<feature type="compositionally biased region" description="Basic and acidic residues" evidence="7">
    <location>
        <begin position="1"/>
        <end position="26"/>
    </location>
</feature>
<feature type="domain" description="BZIP" evidence="8">
    <location>
        <begin position="11"/>
        <end position="74"/>
    </location>
</feature>
<proteinExistence type="inferred from homology"/>
<keyword evidence="3" id="KW-0805">Transcription regulation</keyword>
<dbReference type="CDD" id="cd14702">
    <property type="entry name" value="bZIP_plant_GBF1"/>
    <property type="match status" value="1"/>
</dbReference>
<dbReference type="GO" id="GO:0003700">
    <property type="term" value="F:DNA-binding transcription factor activity"/>
    <property type="evidence" value="ECO:0007669"/>
    <property type="project" value="InterPro"/>
</dbReference>
<comment type="caution">
    <text evidence="9">The sequence shown here is derived from an EMBL/GenBank/DDBJ whole genome shotgun (WGS) entry which is preliminary data.</text>
</comment>
<keyword evidence="5" id="KW-0804">Transcription</keyword>
<gene>
    <name evidence="9" type="ORF">M569_00654</name>
</gene>
<dbReference type="GO" id="GO:0005634">
    <property type="term" value="C:nucleus"/>
    <property type="evidence" value="ECO:0007669"/>
    <property type="project" value="UniProtKB-SubCell"/>
</dbReference>
<evidence type="ECO:0000256" key="7">
    <source>
        <dbReference type="SAM" id="MobiDB-lite"/>
    </source>
</evidence>
<dbReference type="Proteomes" id="UP000015453">
    <property type="component" value="Unassembled WGS sequence"/>
</dbReference>
<evidence type="ECO:0000313" key="10">
    <source>
        <dbReference type="Proteomes" id="UP000015453"/>
    </source>
</evidence>
<keyword evidence="6" id="KW-0539">Nucleus</keyword>
<dbReference type="SMART" id="SM00338">
    <property type="entry name" value="BRLZ"/>
    <property type="match status" value="1"/>
</dbReference>
<feature type="region of interest" description="Disordered" evidence="7">
    <location>
        <begin position="1"/>
        <end position="37"/>
    </location>
</feature>
<dbReference type="GO" id="GO:0043565">
    <property type="term" value="F:sequence-specific DNA binding"/>
    <property type="evidence" value="ECO:0007669"/>
    <property type="project" value="InterPro"/>
</dbReference>
<reference evidence="9 10" key="1">
    <citation type="journal article" date="2013" name="BMC Genomics">
        <title>The miniature genome of a carnivorous plant Genlisea aurea contains a low number of genes and short non-coding sequences.</title>
        <authorList>
            <person name="Leushkin E.V."/>
            <person name="Sutormin R.A."/>
            <person name="Nabieva E.R."/>
            <person name="Penin A.A."/>
            <person name="Kondrashov A.S."/>
            <person name="Logacheva M.D."/>
        </authorList>
    </citation>
    <scope>NUCLEOTIDE SEQUENCE [LARGE SCALE GENOMIC DNA]</scope>
</reference>
<dbReference type="PANTHER" id="PTHR45967">
    <property type="entry name" value="G-BOX-BINDING FACTOR 3-RELATED"/>
    <property type="match status" value="1"/>
</dbReference>
<dbReference type="Pfam" id="PF00170">
    <property type="entry name" value="bZIP_1"/>
    <property type="match status" value="1"/>
</dbReference>
<dbReference type="FunFam" id="1.20.5.170:FF:000020">
    <property type="entry name" value="BZIP transcription factor"/>
    <property type="match status" value="1"/>
</dbReference>
<dbReference type="Gene3D" id="1.20.5.170">
    <property type="match status" value="1"/>
</dbReference>
<evidence type="ECO:0000256" key="3">
    <source>
        <dbReference type="ARBA" id="ARBA00023015"/>
    </source>
</evidence>
<dbReference type="AlphaFoldDB" id="S8EDR1"/>
<dbReference type="PANTHER" id="PTHR45967:SF1">
    <property type="entry name" value="G-BOX-BINDING FACTOR 3"/>
    <property type="match status" value="1"/>
</dbReference>
<dbReference type="OrthoDB" id="551672at2759"/>
<evidence type="ECO:0000259" key="8">
    <source>
        <dbReference type="PROSITE" id="PS50217"/>
    </source>
</evidence>
<dbReference type="PROSITE" id="PS50217">
    <property type="entry name" value="BZIP"/>
    <property type="match status" value="1"/>
</dbReference>
<dbReference type="InterPro" id="IPR046347">
    <property type="entry name" value="bZIP_sf"/>
</dbReference>
<evidence type="ECO:0000256" key="1">
    <source>
        <dbReference type="ARBA" id="ARBA00004123"/>
    </source>
</evidence>
<evidence type="ECO:0000256" key="6">
    <source>
        <dbReference type="ARBA" id="ARBA00023242"/>
    </source>
</evidence>
<comment type="similarity">
    <text evidence="2">Belongs to the bZIP family.</text>
</comment>
<dbReference type="SUPFAM" id="SSF57959">
    <property type="entry name" value="Leucine zipper domain"/>
    <property type="match status" value="1"/>
</dbReference>
<dbReference type="EMBL" id="AUSU01000181">
    <property type="protein sequence ID" value="EPS74103.1"/>
    <property type="molecule type" value="Genomic_DNA"/>
</dbReference>
<evidence type="ECO:0000256" key="2">
    <source>
        <dbReference type="ARBA" id="ARBA00007163"/>
    </source>
</evidence>
<comment type="subcellular location">
    <subcellularLocation>
        <location evidence="1">Nucleus</location>
    </subcellularLocation>
</comment>
<keyword evidence="4" id="KW-0238">DNA-binding</keyword>
<sequence length="75" mass="8770">INVTETQKERELKRERRKQSNRESARRSRLRKQAETEELANKVQALASDNMNLKSEINKLMENSAKLELENAALM</sequence>
<evidence type="ECO:0000256" key="5">
    <source>
        <dbReference type="ARBA" id="ARBA00023163"/>
    </source>
</evidence>
<dbReference type="InterPro" id="IPR044827">
    <property type="entry name" value="GBF-like"/>
</dbReference>
<keyword evidence="10" id="KW-1185">Reference proteome</keyword>
<dbReference type="PROSITE" id="PS00036">
    <property type="entry name" value="BZIP_BASIC"/>
    <property type="match status" value="1"/>
</dbReference>